<protein>
    <submittedName>
        <fullName evidence="7">GtrA family protein</fullName>
    </submittedName>
</protein>
<name>A0A5B8UE55_9BACT</name>
<evidence type="ECO:0000256" key="1">
    <source>
        <dbReference type="ARBA" id="ARBA00004141"/>
    </source>
</evidence>
<dbReference type="EMBL" id="CP042433">
    <property type="protein sequence ID" value="QEC54702.1"/>
    <property type="molecule type" value="Genomic_DNA"/>
</dbReference>
<dbReference type="OrthoDB" id="771485at2"/>
<evidence type="ECO:0000259" key="6">
    <source>
        <dbReference type="Pfam" id="PF04138"/>
    </source>
</evidence>
<proteinExistence type="predicted"/>
<dbReference type="Pfam" id="PF04138">
    <property type="entry name" value="GtrA_DPMS_TM"/>
    <property type="match status" value="1"/>
</dbReference>
<comment type="subcellular location">
    <subcellularLocation>
        <location evidence="1">Membrane</location>
        <topology evidence="1">Multi-pass membrane protein</topology>
    </subcellularLocation>
</comment>
<evidence type="ECO:0000313" key="7">
    <source>
        <dbReference type="EMBL" id="QEC54702.1"/>
    </source>
</evidence>
<dbReference type="InterPro" id="IPR007267">
    <property type="entry name" value="GtrA_DPMS_TM"/>
</dbReference>
<evidence type="ECO:0000256" key="5">
    <source>
        <dbReference type="SAM" id="Phobius"/>
    </source>
</evidence>
<feature type="transmembrane region" description="Helical" evidence="5">
    <location>
        <begin position="72"/>
        <end position="95"/>
    </location>
</feature>
<accession>A0A5B8UE55</accession>
<feature type="domain" description="GtrA/DPMS transmembrane" evidence="6">
    <location>
        <begin position="34"/>
        <end position="162"/>
    </location>
</feature>
<organism evidence="7 8">
    <name type="scientific">Flavisolibacter ginsenosidimutans</name>
    <dbReference type="NCBI Taxonomy" id="661481"/>
    <lineage>
        <taxon>Bacteria</taxon>
        <taxon>Pseudomonadati</taxon>
        <taxon>Bacteroidota</taxon>
        <taxon>Chitinophagia</taxon>
        <taxon>Chitinophagales</taxon>
        <taxon>Chitinophagaceae</taxon>
        <taxon>Flavisolibacter</taxon>
    </lineage>
</organism>
<gene>
    <name evidence="7" type="ORF">FSB75_01900</name>
</gene>
<evidence type="ECO:0000256" key="4">
    <source>
        <dbReference type="ARBA" id="ARBA00023136"/>
    </source>
</evidence>
<keyword evidence="3 5" id="KW-1133">Transmembrane helix</keyword>
<keyword evidence="4 5" id="KW-0472">Membrane</keyword>
<evidence type="ECO:0000256" key="3">
    <source>
        <dbReference type="ARBA" id="ARBA00022989"/>
    </source>
</evidence>
<dbReference type="KEGG" id="fgg:FSB75_01900"/>
<reference evidence="7 8" key="1">
    <citation type="journal article" date="2015" name="Int. J. Syst. Evol. Microbiol.">
        <title>Flavisolibacter ginsenosidimutans sp. nov., with ginsenoside-converting activity isolated from soil used for cultivating ginseng.</title>
        <authorList>
            <person name="Zhao Y."/>
            <person name="Liu Q."/>
            <person name="Kang M.S."/>
            <person name="Jin F."/>
            <person name="Yu H."/>
            <person name="Im W.T."/>
        </authorList>
    </citation>
    <scope>NUCLEOTIDE SEQUENCE [LARGE SCALE GENOMIC DNA]</scope>
    <source>
        <strain evidence="7 8">Gsoil 636</strain>
    </source>
</reference>
<feature type="transmembrane region" description="Helical" evidence="5">
    <location>
        <begin position="107"/>
        <end position="125"/>
    </location>
</feature>
<keyword evidence="2 5" id="KW-0812">Transmembrane</keyword>
<sequence length="184" mass="21514">MRKIHNNVRKTIFSVLDIFYPMFRRFMPLQTYHYAACGGSNTLFNIFLYHIFFNYVLHKQVLHLGFIAFTPYVAAFILAFFITFPIGFYLSMYVVFQGSYLRRRIQLVRYLMVALACVGLNYILLKFFIETLGWHQHPTLALMATAVIVVVFSYVSQRFFSFRTAKPTVLNQSEASVLEGQINL</sequence>
<keyword evidence="8" id="KW-1185">Reference proteome</keyword>
<evidence type="ECO:0000313" key="8">
    <source>
        <dbReference type="Proteomes" id="UP000321204"/>
    </source>
</evidence>
<feature type="transmembrane region" description="Helical" evidence="5">
    <location>
        <begin position="32"/>
        <end position="52"/>
    </location>
</feature>
<dbReference type="Proteomes" id="UP000321204">
    <property type="component" value="Chromosome"/>
</dbReference>
<dbReference type="GO" id="GO:0000271">
    <property type="term" value="P:polysaccharide biosynthetic process"/>
    <property type="evidence" value="ECO:0007669"/>
    <property type="project" value="InterPro"/>
</dbReference>
<dbReference type="RefSeq" id="WP_146781910.1">
    <property type="nucleotide sequence ID" value="NZ_BAABIO010000006.1"/>
</dbReference>
<evidence type="ECO:0000256" key="2">
    <source>
        <dbReference type="ARBA" id="ARBA00022692"/>
    </source>
</evidence>
<dbReference type="GO" id="GO:0016020">
    <property type="term" value="C:membrane"/>
    <property type="evidence" value="ECO:0007669"/>
    <property type="project" value="UniProtKB-SubCell"/>
</dbReference>
<dbReference type="AlphaFoldDB" id="A0A5B8UE55"/>
<feature type="transmembrane region" description="Helical" evidence="5">
    <location>
        <begin position="137"/>
        <end position="156"/>
    </location>
</feature>